<keyword evidence="3" id="KW-0804">Transcription</keyword>
<keyword evidence="6" id="KW-1185">Reference proteome</keyword>
<evidence type="ECO:0000259" key="4">
    <source>
        <dbReference type="PROSITE" id="PS01124"/>
    </source>
</evidence>
<dbReference type="Pfam" id="PF12833">
    <property type="entry name" value="HTH_18"/>
    <property type="match status" value="1"/>
</dbReference>
<protein>
    <recommendedName>
        <fullName evidence="4">HTH araC/xylS-type domain-containing protein</fullName>
    </recommendedName>
</protein>
<keyword evidence="2" id="KW-0238">DNA-binding</keyword>
<dbReference type="EMBL" id="MQVR01000074">
    <property type="protein sequence ID" value="OKL53254.1"/>
    <property type="molecule type" value="Genomic_DNA"/>
</dbReference>
<evidence type="ECO:0000313" key="5">
    <source>
        <dbReference type="EMBL" id="OKL53254.1"/>
    </source>
</evidence>
<dbReference type="PANTHER" id="PTHR46796:SF13">
    <property type="entry name" value="HTH-TYPE TRANSCRIPTIONAL ACTIVATOR RHAS"/>
    <property type="match status" value="1"/>
</dbReference>
<comment type="caution">
    <text evidence="5">The sequence shown here is derived from an EMBL/GenBank/DDBJ whole genome shotgun (WGS) entry which is preliminary data.</text>
</comment>
<dbReference type="SUPFAM" id="SSF46689">
    <property type="entry name" value="Homeodomain-like"/>
    <property type="match status" value="2"/>
</dbReference>
<dbReference type="InterPro" id="IPR009057">
    <property type="entry name" value="Homeodomain-like_sf"/>
</dbReference>
<evidence type="ECO:0000313" key="6">
    <source>
        <dbReference type="Proteomes" id="UP000185628"/>
    </source>
</evidence>
<reference evidence="6" key="1">
    <citation type="submission" date="2016-12" db="EMBL/GenBank/DDBJ databases">
        <authorList>
            <person name="Meng X."/>
        </authorList>
    </citation>
    <scope>NUCLEOTIDE SEQUENCE [LARGE SCALE GENOMIC DNA]</scope>
    <source>
        <strain evidence="6">DSM 19116</strain>
    </source>
</reference>
<dbReference type="PANTHER" id="PTHR46796">
    <property type="entry name" value="HTH-TYPE TRANSCRIPTIONAL ACTIVATOR RHAS-RELATED"/>
    <property type="match status" value="1"/>
</dbReference>
<dbReference type="Proteomes" id="UP000185628">
    <property type="component" value="Unassembled WGS sequence"/>
</dbReference>
<dbReference type="Gene3D" id="1.10.10.60">
    <property type="entry name" value="Homeodomain-like"/>
    <property type="match status" value="2"/>
</dbReference>
<evidence type="ECO:0000256" key="2">
    <source>
        <dbReference type="ARBA" id="ARBA00023125"/>
    </source>
</evidence>
<dbReference type="InterPro" id="IPR018060">
    <property type="entry name" value="HTH_AraC"/>
</dbReference>
<evidence type="ECO:0000256" key="1">
    <source>
        <dbReference type="ARBA" id="ARBA00023015"/>
    </source>
</evidence>
<accession>A0A1Q5Q061</accession>
<gene>
    <name evidence="5" type="ORF">BSZ39_10515</name>
</gene>
<evidence type="ECO:0000256" key="3">
    <source>
        <dbReference type="ARBA" id="ARBA00023163"/>
    </source>
</evidence>
<name>A0A1Q5Q061_9ACTO</name>
<feature type="domain" description="HTH araC/xylS-type" evidence="4">
    <location>
        <begin position="1"/>
        <end position="87"/>
    </location>
</feature>
<organism evidence="5 6">
    <name type="scientific">Bowdeniella nasicola</name>
    <dbReference type="NCBI Taxonomy" id="208480"/>
    <lineage>
        <taxon>Bacteria</taxon>
        <taxon>Bacillati</taxon>
        <taxon>Actinomycetota</taxon>
        <taxon>Actinomycetes</taxon>
        <taxon>Actinomycetales</taxon>
        <taxon>Actinomycetaceae</taxon>
        <taxon>Bowdeniella</taxon>
    </lineage>
</organism>
<dbReference type="PROSITE" id="PS01124">
    <property type="entry name" value="HTH_ARAC_FAMILY_2"/>
    <property type="match status" value="1"/>
</dbReference>
<keyword evidence="1" id="KW-0805">Transcription regulation</keyword>
<dbReference type="AlphaFoldDB" id="A0A1Q5Q061"/>
<proteinExistence type="predicted"/>
<sequence length="126" mass="14337">MQWTLESLAREVHISPSQLGRVFARRYGISPMKYLTRVRCVQLATLLARSRRPVGELMHEVGWRSRGNAARQFRRITGLLPTEYRDQSQQRARPVTPLTDGYAKCPRCGQEVEIASVLMIPNAASL</sequence>
<dbReference type="SMART" id="SM00342">
    <property type="entry name" value="HTH_ARAC"/>
    <property type="match status" value="1"/>
</dbReference>
<dbReference type="InterPro" id="IPR050204">
    <property type="entry name" value="AraC_XylS_family_regulators"/>
</dbReference>
<dbReference type="GO" id="GO:0043565">
    <property type="term" value="F:sequence-specific DNA binding"/>
    <property type="evidence" value="ECO:0007669"/>
    <property type="project" value="InterPro"/>
</dbReference>
<dbReference type="GO" id="GO:0003700">
    <property type="term" value="F:DNA-binding transcription factor activity"/>
    <property type="evidence" value="ECO:0007669"/>
    <property type="project" value="InterPro"/>
</dbReference>